<dbReference type="SUPFAM" id="SSF53474">
    <property type="entry name" value="alpha/beta-Hydrolases"/>
    <property type="match status" value="1"/>
</dbReference>
<dbReference type="Pfam" id="PF20434">
    <property type="entry name" value="BD-FAE"/>
    <property type="match status" value="1"/>
</dbReference>
<dbReference type="EMBL" id="CP080590">
    <property type="protein sequence ID" value="QYO79020.1"/>
    <property type="molecule type" value="Genomic_DNA"/>
</dbReference>
<dbReference type="RefSeq" id="WP_220307469.1">
    <property type="nucleotide sequence ID" value="NZ_CP080590.1"/>
</dbReference>
<evidence type="ECO:0000313" key="3">
    <source>
        <dbReference type="EMBL" id="QYO79020.1"/>
    </source>
</evidence>
<keyword evidence="4" id="KW-1185">Reference proteome</keyword>
<gene>
    <name evidence="3" type="ORF">K1X15_07505</name>
</gene>
<dbReference type="InterPro" id="IPR029058">
    <property type="entry name" value="AB_hydrolase_fold"/>
</dbReference>
<keyword evidence="1 3" id="KW-0378">Hydrolase</keyword>
<dbReference type="Proteomes" id="UP000825799">
    <property type="component" value="Chromosome"/>
</dbReference>
<feature type="domain" description="BD-FAE-like" evidence="2">
    <location>
        <begin position="124"/>
        <end position="189"/>
    </location>
</feature>
<evidence type="ECO:0000259" key="2">
    <source>
        <dbReference type="Pfam" id="PF20434"/>
    </source>
</evidence>
<proteinExistence type="predicted"/>
<dbReference type="InterPro" id="IPR050300">
    <property type="entry name" value="GDXG_lipolytic_enzyme"/>
</dbReference>
<organism evidence="3 4">
    <name type="scientific">Devosia salina</name>
    <dbReference type="NCBI Taxonomy" id="2860336"/>
    <lineage>
        <taxon>Bacteria</taxon>
        <taxon>Pseudomonadati</taxon>
        <taxon>Pseudomonadota</taxon>
        <taxon>Alphaproteobacteria</taxon>
        <taxon>Hyphomicrobiales</taxon>
        <taxon>Devosiaceae</taxon>
        <taxon>Devosia</taxon>
    </lineage>
</organism>
<sequence>MRLGDVIEHPDFQGFGEHLLPRPGRLSDGEVTLDRIGDLLPYHSNVRPQELVQAFDRLAGDVRAGEQVFYSIYTPDEIAADPDKAATGIFLLRGEPDASFAIIAPGGGFSYVGTVHEGLPYATAISAAGLNAFVVRYRVGLGQQAATEDMARAISFTFEHANELGVSPSNYSVWGSSAGARMAALIGTHGPFAFGGDDLPKPSAVIMAYTSHADIGQSEPPTFVIMGGRDGIAPPSNMERRVALLRGMDTPVEFRIVAGVGHGFGTGLGTTAEGWISDAVTFWQAHASQAQNEN</sequence>
<evidence type="ECO:0000313" key="4">
    <source>
        <dbReference type="Proteomes" id="UP000825799"/>
    </source>
</evidence>
<name>A0ABX8WL45_9HYPH</name>
<dbReference type="PANTHER" id="PTHR48081:SF6">
    <property type="entry name" value="PEPTIDASE S9 PROLYL OLIGOPEPTIDASE CATALYTIC DOMAIN-CONTAINING PROTEIN"/>
    <property type="match status" value="1"/>
</dbReference>
<evidence type="ECO:0000256" key="1">
    <source>
        <dbReference type="ARBA" id="ARBA00022801"/>
    </source>
</evidence>
<dbReference type="InterPro" id="IPR049492">
    <property type="entry name" value="BD-FAE-like_dom"/>
</dbReference>
<dbReference type="PANTHER" id="PTHR48081">
    <property type="entry name" value="AB HYDROLASE SUPERFAMILY PROTEIN C4A8.06C"/>
    <property type="match status" value="1"/>
</dbReference>
<dbReference type="GO" id="GO:0016787">
    <property type="term" value="F:hydrolase activity"/>
    <property type="evidence" value="ECO:0007669"/>
    <property type="project" value="UniProtKB-KW"/>
</dbReference>
<dbReference type="Gene3D" id="3.40.50.1820">
    <property type="entry name" value="alpha/beta hydrolase"/>
    <property type="match status" value="1"/>
</dbReference>
<protein>
    <submittedName>
        <fullName evidence="3">Alpha/beta hydrolase</fullName>
    </submittedName>
</protein>
<accession>A0ABX8WL45</accession>
<reference evidence="3 4" key="1">
    <citation type="submission" date="2021-08" db="EMBL/GenBank/DDBJ databases">
        <title>Devosia salina sp. nov., isolated from the South China Sea sediment.</title>
        <authorList>
            <person name="Zhou Z."/>
        </authorList>
    </citation>
    <scope>NUCLEOTIDE SEQUENCE [LARGE SCALE GENOMIC DNA]</scope>
    <source>
        <strain evidence="3 4">SCS-3</strain>
    </source>
</reference>